<evidence type="ECO:0000256" key="1">
    <source>
        <dbReference type="SAM" id="MobiDB-lite"/>
    </source>
</evidence>
<dbReference type="RefSeq" id="WP_039256058.1">
    <property type="nucleotide sequence ID" value="NZ_JENJ01000060.1"/>
</dbReference>
<dbReference type="Proteomes" id="UP000030012">
    <property type="component" value="Unassembled WGS sequence"/>
</dbReference>
<feature type="transmembrane region" description="Helical" evidence="2">
    <location>
        <begin position="7"/>
        <end position="25"/>
    </location>
</feature>
<organism evidence="3 4">
    <name type="scientific">Clostridium novyi A str. 4552</name>
    <dbReference type="NCBI Taxonomy" id="1444289"/>
    <lineage>
        <taxon>Bacteria</taxon>
        <taxon>Bacillati</taxon>
        <taxon>Bacillota</taxon>
        <taxon>Clostridia</taxon>
        <taxon>Eubacteriales</taxon>
        <taxon>Clostridiaceae</taxon>
        <taxon>Clostridium</taxon>
    </lineage>
</organism>
<evidence type="ECO:0000256" key="2">
    <source>
        <dbReference type="SAM" id="Phobius"/>
    </source>
</evidence>
<feature type="compositionally biased region" description="Basic and acidic residues" evidence="1">
    <location>
        <begin position="316"/>
        <end position="327"/>
    </location>
</feature>
<dbReference type="EMBL" id="JENJ01000060">
    <property type="protein sequence ID" value="KGM94764.1"/>
    <property type="molecule type" value="Genomic_DNA"/>
</dbReference>
<protein>
    <recommendedName>
        <fullName evidence="5">Dipeptidyl-peptidase IV</fullName>
    </recommendedName>
</protein>
<gene>
    <name evidence="3" type="ORF">Z968_11050</name>
</gene>
<dbReference type="OrthoDB" id="1630871at2"/>
<keyword evidence="2" id="KW-1133">Transmembrane helix</keyword>
<feature type="compositionally biased region" description="Basic and acidic residues" evidence="1">
    <location>
        <begin position="288"/>
        <end position="304"/>
    </location>
</feature>
<keyword evidence="2" id="KW-0472">Membrane</keyword>
<proteinExistence type="predicted"/>
<accession>A0A0A0I033</accession>
<comment type="caution">
    <text evidence="3">The sequence shown here is derived from an EMBL/GenBank/DDBJ whole genome shotgun (WGS) entry which is preliminary data.</text>
</comment>
<name>A0A0A0I033_CLONO</name>
<dbReference type="SUPFAM" id="SSF82171">
    <property type="entry name" value="DPP6 N-terminal domain-like"/>
    <property type="match status" value="1"/>
</dbReference>
<keyword evidence="2" id="KW-0812">Transmembrane</keyword>
<sequence length="405" mass="45985">MKAVKRIIAWVCISLGVQIAVLYYVDTYLFSTENVSSKIVSTKVEDNKKNRKSNINIEVPENAQNKALSGDGQYLAYVENERLKIVDTYSGDEENIELQEGLHMSFYKWAPDRNILLIAAKKKSDEKAKFIFYSYDAEKREKEKLQNKNGEETCFTAPRGTEVEDIELSPFTNMIYIKSGLAGGKSNIHKINIMQKLDKVDTKVDIIGDIKIIPNDDSIAYESVNQNKVYITGCENSIKVDGVNKASLIDVDDNDVIYVGEIEGSSEQGTCKIKNVYRGVMDKKLFATKHKDSDRDREKSTESKHKVKKRNTSTLKNKESVRESKPKTRENISYRWDRMPLDKSVDKKDIFVSRDGKIYINDNLKGVVIELGSNTEIKYKGTFLQMYDGGIASISEGKLVETLLK</sequence>
<reference evidence="3 4" key="1">
    <citation type="submission" date="2014-01" db="EMBL/GenBank/DDBJ databases">
        <title>Plasmidome dynamics in the species complex Clostridium novyi sensu lato converts strains of independent lineages into distinctly different pathogens.</title>
        <authorList>
            <person name="Skarin H."/>
            <person name="Segerman B."/>
        </authorList>
    </citation>
    <scope>NUCLEOTIDE SEQUENCE [LARGE SCALE GENOMIC DNA]</scope>
    <source>
        <strain evidence="3 4">4552</strain>
    </source>
</reference>
<dbReference type="AlphaFoldDB" id="A0A0A0I033"/>
<evidence type="ECO:0000313" key="4">
    <source>
        <dbReference type="Proteomes" id="UP000030012"/>
    </source>
</evidence>
<evidence type="ECO:0008006" key="5">
    <source>
        <dbReference type="Google" id="ProtNLM"/>
    </source>
</evidence>
<evidence type="ECO:0000313" key="3">
    <source>
        <dbReference type="EMBL" id="KGM94764.1"/>
    </source>
</evidence>
<feature type="region of interest" description="Disordered" evidence="1">
    <location>
        <begin position="288"/>
        <end position="327"/>
    </location>
</feature>